<evidence type="ECO:0000313" key="4">
    <source>
        <dbReference type="Proteomes" id="UP000234891"/>
    </source>
</evidence>
<gene>
    <name evidence="2" type="ORF">CDL23_14480</name>
    <name evidence="3" type="ORF">CDL26_02480</name>
</gene>
<dbReference type="RefSeq" id="WP_071144013.1">
    <property type="nucleotide sequence ID" value="NZ_CP176629.1"/>
</dbReference>
<name>A0A2N5P9C0_MEDGN</name>
<evidence type="ECO:0000313" key="5">
    <source>
        <dbReference type="Proteomes" id="UP000235093"/>
    </source>
</evidence>
<reference evidence="4 5" key="1">
    <citation type="journal article" date="2017" name="Genome Med.">
        <title>A novel Ruminococcus gnavus clade enriched in inflammatory bowel disease patients.</title>
        <authorList>
            <person name="Hall A.B."/>
            <person name="Yassour M."/>
            <person name="Sauk J."/>
            <person name="Garner A."/>
            <person name="Jiang X."/>
            <person name="Arthur T."/>
            <person name="Lagoudas G.K."/>
            <person name="Vatanen T."/>
            <person name="Fornelos N."/>
            <person name="Wilson R."/>
            <person name="Bertha M."/>
            <person name="Cohen M."/>
            <person name="Garber J."/>
            <person name="Khalili H."/>
            <person name="Gevers D."/>
            <person name="Ananthakrishnan A.N."/>
            <person name="Kugathasan S."/>
            <person name="Lander E.S."/>
            <person name="Blainey P."/>
            <person name="Vlamakis H."/>
            <person name="Xavier R.J."/>
            <person name="Huttenhower C."/>
        </authorList>
    </citation>
    <scope>NUCLEOTIDE SEQUENCE [LARGE SCALE GENOMIC DNA]</scope>
    <source>
        <strain evidence="3 4">RJX1124</strain>
        <strain evidence="2 5">RJX1125</strain>
    </source>
</reference>
<dbReference type="InterPro" id="IPR040809">
    <property type="entry name" value="LPD28"/>
</dbReference>
<dbReference type="AlphaFoldDB" id="A0A2N5P9C0"/>
<evidence type="ECO:0000313" key="2">
    <source>
        <dbReference type="EMBL" id="PLT71731.1"/>
    </source>
</evidence>
<sequence length="104" mass="12381">MERYDARKETYEEIEIFDTLALFSSGRIQKDSVPEGFYCYEVRHDDECMGIPCELSFHILVNFWGTVISKVPLIRDEECRRYIEVEEWGYTGNVEIQLESWIDV</sequence>
<organism evidence="2 5">
    <name type="scientific">Mediterraneibacter gnavus</name>
    <name type="common">Ruminococcus gnavus</name>
    <dbReference type="NCBI Taxonomy" id="33038"/>
    <lineage>
        <taxon>Bacteria</taxon>
        <taxon>Bacillati</taxon>
        <taxon>Bacillota</taxon>
        <taxon>Clostridia</taxon>
        <taxon>Lachnospirales</taxon>
        <taxon>Lachnospiraceae</taxon>
        <taxon>Mediterraneibacter</taxon>
    </lineage>
</organism>
<dbReference type="EMBL" id="NIHT01000030">
    <property type="protein sequence ID" value="PLT71731.1"/>
    <property type="molecule type" value="Genomic_DNA"/>
</dbReference>
<proteinExistence type="predicted"/>
<comment type="caution">
    <text evidence="2">The sequence shown here is derived from an EMBL/GenBank/DDBJ whole genome shotgun (WGS) entry which is preliminary data.</text>
</comment>
<feature type="domain" description="Large polyvalent protein associated" evidence="1">
    <location>
        <begin position="8"/>
        <end position="102"/>
    </location>
</feature>
<dbReference type="Proteomes" id="UP000235093">
    <property type="component" value="Unassembled WGS sequence"/>
</dbReference>
<protein>
    <recommendedName>
        <fullName evidence="1">Large polyvalent protein associated domain-containing protein</fullName>
    </recommendedName>
</protein>
<evidence type="ECO:0000313" key="3">
    <source>
        <dbReference type="EMBL" id="PLT74433.1"/>
    </source>
</evidence>
<accession>A0A2N5P9C0</accession>
<evidence type="ECO:0000259" key="1">
    <source>
        <dbReference type="Pfam" id="PF18843"/>
    </source>
</evidence>
<dbReference type="Proteomes" id="UP000234891">
    <property type="component" value="Unassembled WGS sequence"/>
</dbReference>
<dbReference type="Pfam" id="PF18843">
    <property type="entry name" value="LPD28"/>
    <property type="match status" value="1"/>
</dbReference>
<dbReference type="EMBL" id="NIHS01000003">
    <property type="protein sequence ID" value="PLT74433.1"/>
    <property type="molecule type" value="Genomic_DNA"/>
</dbReference>